<dbReference type="InterPro" id="IPR003593">
    <property type="entry name" value="AAA+_ATPase"/>
</dbReference>
<dbReference type="GO" id="GO:0005524">
    <property type="term" value="F:ATP binding"/>
    <property type="evidence" value="ECO:0007669"/>
    <property type="project" value="UniProtKB-KW"/>
</dbReference>
<dbReference type="PANTHER" id="PTHR43297:SF2">
    <property type="entry name" value="DIPEPTIDE TRANSPORT ATP-BINDING PROTEIN DPPD"/>
    <property type="match status" value="1"/>
</dbReference>
<dbReference type="InterPro" id="IPR027417">
    <property type="entry name" value="P-loop_NTPase"/>
</dbReference>
<evidence type="ECO:0000313" key="10">
    <source>
        <dbReference type="Proteomes" id="UP000569914"/>
    </source>
</evidence>
<evidence type="ECO:0000256" key="4">
    <source>
        <dbReference type="ARBA" id="ARBA00022475"/>
    </source>
</evidence>
<keyword evidence="5" id="KW-0547">Nucleotide-binding</keyword>
<dbReference type="InterPro" id="IPR013563">
    <property type="entry name" value="Oligopep_ABC_C"/>
</dbReference>
<dbReference type="InterPro" id="IPR050388">
    <property type="entry name" value="ABC_Ni/Peptide_Import"/>
</dbReference>
<keyword evidence="10" id="KW-1185">Reference proteome</keyword>
<evidence type="ECO:0000256" key="3">
    <source>
        <dbReference type="ARBA" id="ARBA00022448"/>
    </source>
</evidence>
<evidence type="ECO:0000256" key="5">
    <source>
        <dbReference type="ARBA" id="ARBA00022741"/>
    </source>
</evidence>
<dbReference type="Pfam" id="PF08352">
    <property type="entry name" value="oligo_HPY"/>
    <property type="match status" value="1"/>
</dbReference>
<comment type="similarity">
    <text evidence="2">Belongs to the ABC transporter superfamily.</text>
</comment>
<dbReference type="SMART" id="SM00382">
    <property type="entry name" value="AAA"/>
    <property type="match status" value="1"/>
</dbReference>
<dbReference type="PROSITE" id="PS50893">
    <property type="entry name" value="ABC_TRANSPORTER_2"/>
    <property type="match status" value="1"/>
</dbReference>
<protein>
    <submittedName>
        <fullName evidence="9">Peptide/nickel transport system ATP-binding protein</fullName>
    </submittedName>
</protein>
<dbReference type="InterPro" id="IPR003439">
    <property type="entry name" value="ABC_transporter-like_ATP-bd"/>
</dbReference>
<dbReference type="SUPFAM" id="SSF52540">
    <property type="entry name" value="P-loop containing nucleoside triphosphate hydrolases"/>
    <property type="match status" value="1"/>
</dbReference>
<dbReference type="InterPro" id="IPR017871">
    <property type="entry name" value="ABC_transporter-like_CS"/>
</dbReference>
<sequence>MSSPVTNDDQHLLEVDDLTVAFGDGPGSVRAVENVSLSVGAGEIYALVGESGCGKSTLAYSLLQIVPPPGQITGGTVRFRGASTTTMSKRELNALRGAELAMVFQGAMNAFNPVLTIGTQVDHILQAHPEVFADPKDGRDYFRHLLDLVQLPADRIWKSYESQLSGGMKQRVAIAVALLLRPSVVILDEPTTALDVLNQRLVIDILKDLHRTLGVTIIFVTHDLAVVAELATRVAVMYAGRLVESGTVEEIFKAGRRHPYVEALINAIPSVLDAGLRVRPIGGAVPNLAELPGGCRFAPRCARAEDLCHETEPPLLGDDHGHLVACHVVNRRPELVEVSKA</sequence>
<dbReference type="Pfam" id="PF00005">
    <property type="entry name" value="ABC_tran"/>
    <property type="match status" value="1"/>
</dbReference>
<dbReference type="GO" id="GO:0005886">
    <property type="term" value="C:plasma membrane"/>
    <property type="evidence" value="ECO:0007669"/>
    <property type="project" value="UniProtKB-SubCell"/>
</dbReference>
<evidence type="ECO:0000256" key="2">
    <source>
        <dbReference type="ARBA" id="ARBA00005417"/>
    </source>
</evidence>
<dbReference type="CDD" id="cd03257">
    <property type="entry name" value="ABC_NikE_OppD_transporters"/>
    <property type="match status" value="1"/>
</dbReference>
<dbReference type="NCBIfam" id="TIGR01727">
    <property type="entry name" value="oligo_HPY"/>
    <property type="match status" value="1"/>
</dbReference>
<evidence type="ECO:0000256" key="6">
    <source>
        <dbReference type="ARBA" id="ARBA00022840"/>
    </source>
</evidence>
<keyword evidence="6 9" id="KW-0067">ATP-binding</keyword>
<feature type="domain" description="ABC transporter" evidence="8">
    <location>
        <begin position="13"/>
        <end position="264"/>
    </location>
</feature>
<comment type="caution">
    <text evidence="9">The sequence shown here is derived from an EMBL/GenBank/DDBJ whole genome shotgun (WGS) entry which is preliminary data.</text>
</comment>
<dbReference type="AlphaFoldDB" id="A0A7Y9LAA1"/>
<reference evidence="9 10" key="1">
    <citation type="submission" date="2020-07" db="EMBL/GenBank/DDBJ databases">
        <title>Sequencing the genomes of 1000 actinobacteria strains.</title>
        <authorList>
            <person name="Klenk H.-P."/>
        </authorList>
    </citation>
    <scope>NUCLEOTIDE SEQUENCE [LARGE SCALE GENOMIC DNA]</scope>
    <source>
        <strain evidence="9 10">DSM 22083</strain>
    </source>
</reference>
<keyword evidence="3" id="KW-0813">Transport</keyword>
<dbReference type="FunFam" id="3.40.50.300:FF:000016">
    <property type="entry name" value="Oligopeptide ABC transporter ATP-binding component"/>
    <property type="match status" value="1"/>
</dbReference>
<dbReference type="GO" id="GO:0015833">
    <property type="term" value="P:peptide transport"/>
    <property type="evidence" value="ECO:0007669"/>
    <property type="project" value="InterPro"/>
</dbReference>
<dbReference type="PROSITE" id="PS00211">
    <property type="entry name" value="ABC_TRANSPORTER_1"/>
    <property type="match status" value="1"/>
</dbReference>
<comment type="subcellular location">
    <subcellularLocation>
        <location evidence="1">Cell membrane</location>
        <topology evidence="1">Peripheral membrane protein</topology>
    </subcellularLocation>
</comment>
<keyword evidence="4" id="KW-1003">Cell membrane</keyword>
<accession>A0A7Y9LAA1</accession>
<dbReference type="Proteomes" id="UP000569914">
    <property type="component" value="Unassembled WGS sequence"/>
</dbReference>
<evidence type="ECO:0000256" key="1">
    <source>
        <dbReference type="ARBA" id="ARBA00004202"/>
    </source>
</evidence>
<evidence type="ECO:0000256" key="7">
    <source>
        <dbReference type="ARBA" id="ARBA00023136"/>
    </source>
</evidence>
<dbReference type="GO" id="GO:0016887">
    <property type="term" value="F:ATP hydrolysis activity"/>
    <property type="evidence" value="ECO:0007669"/>
    <property type="project" value="InterPro"/>
</dbReference>
<keyword evidence="7" id="KW-0472">Membrane</keyword>
<proteinExistence type="inferred from homology"/>
<organism evidence="9 10">
    <name type="scientific">Microlunatus parietis</name>
    <dbReference type="NCBI Taxonomy" id="682979"/>
    <lineage>
        <taxon>Bacteria</taxon>
        <taxon>Bacillati</taxon>
        <taxon>Actinomycetota</taxon>
        <taxon>Actinomycetes</taxon>
        <taxon>Propionibacteriales</taxon>
        <taxon>Propionibacteriaceae</taxon>
        <taxon>Microlunatus</taxon>
    </lineage>
</organism>
<dbReference type="EMBL" id="JACCBU010000001">
    <property type="protein sequence ID" value="NYE69450.1"/>
    <property type="molecule type" value="Genomic_DNA"/>
</dbReference>
<name>A0A7Y9LAA1_9ACTN</name>
<evidence type="ECO:0000259" key="8">
    <source>
        <dbReference type="PROSITE" id="PS50893"/>
    </source>
</evidence>
<gene>
    <name evidence="9" type="ORF">BKA15_000779</name>
</gene>
<dbReference type="PANTHER" id="PTHR43297">
    <property type="entry name" value="OLIGOPEPTIDE TRANSPORT ATP-BINDING PROTEIN APPD"/>
    <property type="match status" value="1"/>
</dbReference>
<dbReference type="Gene3D" id="3.40.50.300">
    <property type="entry name" value="P-loop containing nucleotide triphosphate hydrolases"/>
    <property type="match status" value="1"/>
</dbReference>
<evidence type="ECO:0000313" key="9">
    <source>
        <dbReference type="EMBL" id="NYE69450.1"/>
    </source>
</evidence>